<gene>
    <name evidence="3" type="ORF">B2J93_149</name>
</gene>
<feature type="signal peptide" evidence="2">
    <location>
        <begin position="1"/>
        <end position="17"/>
    </location>
</feature>
<evidence type="ECO:0000313" key="3">
    <source>
        <dbReference type="EMBL" id="OWP02732.1"/>
    </source>
</evidence>
<evidence type="ECO:0000256" key="1">
    <source>
        <dbReference type="SAM" id="MobiDB-lite"/>
    </source>
</evidence>
<name>A0A218Z4N1_9HELO</name>
<proteinExistence type="predicted"/>
<dbReference type="EMBL" id="MZNU01000217">
    <property type="protein sequence ID" value="OWP02732.1"/>
    <property type="molecule type" value="Genomic_DNA"/>
</dbReference>
<keyword evidence="2" id="KW-0732">Signal</keyword>
<evidence type="ECO:0000256" key="2">
    <source>
        <dbReference type="SAM" id="SignalP"/>
    </source>
</evidence>
<dbReference type="InParanoid" id="A0A218Z4N1"/>
<keyword evidence="4" id="KW-1185">Reference proteome</keyword>
<feature type="chain" id="PRO_5013166145" evidence="2">
    <location>
        <begin position="18"/>
        <end position="234"/>
    </location>
</feature>
<reference evidence="3 4" key="1">
    <citation type="submission" date="2017-04" db="EMBL/GenBank/DDBJ databases">
        <title>Draft genome sequence of Marssonina coronaria NL1: causal agent of apple blotch.</title>
        <authorList>
            <person name="Cheng Q."/>
        </authorList>
    </citation>
    <scope>NUCLEOTIDE SEQUENCE [LARGE SCALE GENOMIC DNA]</scope>
    <source>
        <strain evidence="3 4">NL1</strain>
    </source>
</reference>
<dbReference type="AlphaFoldDB" id="A0A218Z4N1"/>
<evidence type="ECO:0000313" key="4">
    <source>
        <dbReference type="Proteomes" id="UP000242519"/>
    </source>
</evidence>
<dbReference type="Proteomes" id="UP000242519">
    <property type="component" value="Unassembled WGS sequence"/>
</dbReference>
<sequence>MALALALALALAAGAKPASLCSLEGPFTADREEAFLSAESWCTLGRAKTDGWRRKAQRPQAEESRELGWAVRGSEDIEEEKEGEEADEGEEDDEAEEAKEGEVEVEEEKEEETKRAKGAAEVMDVLRAALRDGGGARSSEVPDEGSVTYQMQYDEMRKIYSTSLLTWTVTEKDCEQRASTCSGGSQQAQVTLVVALLVSKKKEARSRLRIASSSQRQQLPPRIIQLVQLVQLAA</sequence>
<feature type="region of interest" description="Disordered" evidence="1">
    <location>
        <begin position="48"/>
        <end position="120"/>
    </location>
</feature>
<protein>
    <submittedName>
        <fullName evidence="3">Uncharacterized protein</fullName>
    </submittedName>
</protein>
<feature type="compositionally biased region" description="Acidic residues" evidence="1">
    <location>
        <begin position="76"/>
        <end position="110"/>
    </location>
</feature>
<comment type="caution">
    <text evidence="3">The sequence shown here is derived from an EMBL/GenBank/DDBJ whole genome shotgun (WGS) entry which is preliminary data.</text>
</comment>
<accession>A0A218Z4N1</accession>
<organism evidence="3 4">
    <name type="scientific">Diplocarpon coronariae</name>
    <dbReference type="NCBI Taxonomy" id="2795749"/>
    <lineage>
        <taxon>Eukaryota</taxon>
        <taxon>Fungi</taxon>
        <taxon>Dikarya</taxon>
        <taxon>Ascomycota</taxon>
        <taxon>Pezizomycotina</taxon>
        <taxon>Leotiomycetes</taxon>
        <taxon>Helotiales</taxon>
        <taxon>Drepanopezizaceae</taxon>
        <taxon>Diplocarpon</taxon>
    </lineage>
</organism>